<gene>
    <name evidence="1" type="ORF">ASZ90_019821</name>
</gene>
<dbReference type="Pfam" id="PF13416">
    <property type="entry name" value="SBP_bac_8"/>
    <property type="match status" value="1"/>
</dbReference>
<proteinExistence type="predicted"/>
<comment type="caution">
    <text evidence="1">The sequence shown here is derived from an EMBL/GenBank/DDBJ whole genome shotgun (WGS) entry which is preliminary data.</text>
</comment>
<dbReference type="PANTHER" id="PTHR43649:SF12">
    <property type="entry name" value="DIACETYLCHITOBIOSE BINDING PROTEIN DASA"/>
    <property type="match status" value="1"/>
</dbReference>
<organism evidence="1">
    <name type="scientific">hydrocarbon metagenome</name>
    <dbReference type="NCBI Taxonomy" id="938273"/>
    <lineage>
        <taxon>unclassified sequences</taxon>
        <taxon>metagenomes</taxon>
        <taxon>ecological metagenomes</taxon>
    </lineage>
</organism>
<accession>A0A0W8E2J8</accession>
<sequence>MKRNFLASVLLIIMMVSPLAGCGEGVKIDPSNPVTLNLWHNYGGQLKETMDNMVDEFNETLGTEQGIIINVTSISGSATLHEKLTMAAHGDPGAPDLPDITTAYPKTALILADKGLLTDLNSQFSDQELSAYIPEFLEEGRINGDSLYVFPTAKSTEVLFVNTTLFNRFARNTGAKIEDLKSFEGIVRTASLYYEWTDQQTPNVADDGKMFYMPDSLFNFSFIGCKQLGAELINDGKFCFSSPQYKRVWDCYYQSAVLGKFAVFDGYATDLAKTGDIVCSTGSTAGISFFSPTVTYADNTSEPAELTILPYPVFEGGKKAAIQRGAGMCVIKSTLKKENAAAVFLKWFTSPENNLRFVSSTGYLPVTEEAFGEIMSKEIDNVSDNSMKKLLQTGRTMQQEYEFYIPPLFDGIDELQKEYESQLREVTTDSRASFLNNLSDSDKNTAYKTLAPDAFDDFINRLSKI</sequence>
<dbReference type="SUPFAM" id="SSF53850">
    <property type="entry name" value="Periplasmic binding protein-like II"/>
    <property type="match status" value="1"/>
</dbReference>
<dbReference type="InterPro" id="IPR006059">
    <property type="entry name" value="SBP"/>
</dbReference>
<dbReference type="PANTHER" id="PTHR43649">
    <property type="entry name" value="ARABINOSE-BINDING PROTEIN-RELATED"/>
    <property type="match status" value="1"/>
</dbReference>
<name>A0A0W8E2J8_9ZZZZ</name>
<dbReference type="AlphaFoldDB" id="A0A0W8E2J8"/>
<evidence type="ECO:0000313" key="1">
    <source>
        <dbReference type="EMBL" id="KUG02827.1"/>
    </source>
</evidence>
<dbReference type="Gene3D" id="3.40.190.10">
    <property type="entry name" value="Periplasmic binding protein-like II"/>
    <property type="match status" value="1"/>
</dbReference>
<dbReference type="EMBL" id="LNQE01001908">
    <property type="protein sequence ID" value="KUG02827.1"/>
    <property type="molecule type" value="Genomic_DNA"/>
</dbReference>
<protein>
    <submittedName>
        <fullName evidence="1">Glycerol-3-phosphate abc transporter, periplasmic glycerol-3-phosphate-binding protein</fullName>
    </submittedName>
</protein>
<reference evidence="1" key="1">
    <citation type="journal article" date="2015" name="Proc. Natl. Acad. Sci. U.S.A.">
        <title>Networks of energetic and metabolic interactions define dynamics in microbial communities.</title>
        <authorList>
            <person name="Embree M."/>
            <person name="Liu J.K."/>
            <person name="Al-Bassam M.M."/>
            <person name="Zengler K."/>
        </authorList>
    </citation>
    <scope>NUCLEOTIDE SEQUENCE</scope>
</reference>
<dbReference type="InterPro" id="IPR050490">
    <property type="entry name" value="Bact_solute-bd_prot1"/>
</dbReference>